<dbReference type="NCBIfam" id="TIGR00174">
    <property type="entry name" value="miaA"/>
    <property type="match status" value="1"/>
</dbReference>
<keyword evidence="8 10" id="KW-0460">Magnesium</keyword>
<dbReference type="EC" id="2.5.1.75" evidence="10"/>
<dbReference type="InterPro" id="IPR018022">
    <property type="entry name" value="IPT"/>
</dbReference>
<dbReference type="Pfam" id="PF01715">
    <property type="entry name" value="IPPT"/>
    <property type="match status" value="1"/>
</dbReference>
<evidence type="ECO:0000256" key="1">
    <source>
        <dbReference type="ARBA" id="ARBA00001946"/>
    </source>
</evidence>
<evidence type="ECO:0000256" key="11">
    <source>
        <dbReference type="RuleBase" id="RU003783"/>
    </source>
</evidence>
<feature type="region of interest" description="Interaction with substrate tRNA" evidence="10">
    <location>
        <begin position="150"/>
        <end position="154"/>
    </location>
</feature>
<keyword evidence="4 10" id="KW-0808">Transferase</keyword>
<keyword evidence="6 10" id="KW-0547">Nucleotide-binding</keyword>
<dbReference type="OrthoDB" id="9776390at2"/>
<evidence type="ECO:0000313" key="15">
    <source>
        <dbReference type="Proteomes" id="UP000198461"/>
    </source>
</evidence>
<comment type="caution">
    <text evidence="10">Lacks conserved residue(s) required for the propagation of feature annotation.</text>
</comment>
<keyword evidence="7 10" id="KW-0067">ATP-binding</keyword>
<dbReference type="PANTHER" id="PTHR11088:SF60">
    <property type="entry name" value="TRNA DIMETHYLALLYLTRANSFERASE"/>
    <property type="match status" value="1"/>
</dbReference>
<evidence type="ECO:0000256" key="7">
    <source>
        <dbReference type="ARBA" id="ARBA00022840"/>
    </source>
</evidence>
<comment type="function">
    <text evidence="2 10 12">Catalyzes the transfer of a dimethylallyl group onto the adenine at position 37 in tRNAs that read codons beginning with uridine, leading to the formation of N6-(dimethylallyl)adenosine (i(6)A).</text>
</comment>
<dbReference type="GO" id="GO:0005524">
    <property type="term" value="F:ATP binding"/>
    <property type="evidence" value="ECO:0007669"/>
    <property type="project" value="UniProtKB-UniRule"/>
</dbReference>
<comment type="catalytic activity">
    <reaction evidence="9 10 11">
        <text>adenosine(37) in tRNA + dimethylallyl diphosphate = N(6)-dimethylallyladenosine(37) in tRNA + diphosphate</text>
        <dbReference type="Rhea" id="RHEA:26482"/>
        <dbReference type="Rhea" id="RHEA-COMP:10162"/>
        <dbReference type="Rhea" id="RHEA-COMP:10375"/>
        <dbReference type="ChEBI" id="CHEBI:33019"/>
        <dbReference type="ChEBI" id="CHEBI:57623"/>
        <dbReference type="ChEBI" id="CHEBI:74411"/>
        <dbReference type="ChEBI" id="CHEBI:74415"/>
        <dbReference type="EC" id="2.5.1.75"/>
    </reaction>
</comment>
<dbReference type="STRING" id="364032.SAMN05443662_0896"/>
<evidence type="ECO:0000256" key="13">
    <source>
        <dbReference type="RuleBase" id="RU003785"/>
    </source>
</evidence>
<keyword evidence="15" id="KW-1185">Reference proteome</keyword>
<dbReference type="FunFam" id="1.10.20.140:FF:000001">
    <property type="entry name" value="tRNA dimethylallyltransferase"/>
    <property type="match status" value="1"/>
</dbReference>
<evidence type="ECO:0000256" key="9">
    <source>
        <dbReference type="ARBA" id="ARBA00049563"/>
    </source>
</evidence>
<dbReference type="PANTHER" id="PTHR11088">
    <property type="entry name" value="TRNA DIMETHYLALLYLTRANSFERASE"/>
    <property type="match status" value="1"/>
</dbReference>
<evidence type="ECO:0000256" key="6">
    <source>
        <dbReference type="ARBA" id="ARBA00022741"/>
    </source>
</evidence>
<evidence type="ECO:0000256" key="8">
    <source>
        <dbReference type="ARBA" id="ARBA00022842"/>
    </source>
</evidence>
<feature type="region of interest" description="Interaction with substrate tRNA" evidence="10">
    <location>
        <begin position="27"/>
        <end position="30"/>
    </location>
</feature>
<dbReference type="HAMAP" id="MF_00185">
    <property type="entry name" value="IPP_trans"/>
    <property type="match status" value="1"/>
</dbReference>
<keyword evidence="5 10" id="KW-0819">tRNA processing</keyword>
<feature type="site" description="Interaction with substrate tRNA" evidence="10">
    <location>
        <position position="115"/>
    </location>
</feature>
<evidence type="ECO:0000256" key="2">
    <source>
        <dbReference type="ARBA" id="ARBA00003213"/>
    </source>
</evidence>
<comment type="subunit">
    <text evidence="10">Monomer.</text>
</comment>
<sequence>MGPTASGKTRLALALAEQLPVEIISVDSALIYRGMDIGTAKPTPEERARVPHHLIDILDPAEVYSASRFVDDVARLVNEIISRGRTPLLVGGTMMYFNALQKGLAALPEADASVRQRLQQQWETAPESLHRQLQQVDPEAAARIRPSDPQRLIRALEVYELTGRPLSELQRKTTQVNHVLKLIKIGLVPEDRGRLHAMIEQRFDAMLQQGFDDEVRALYQRGDLHPELPSIRAVGYRQMWRYLAGEYDWETMRQKGIVATRQLAKRQLTWLRKEADLMQLDPYTLPLDVQVKRVMEHYSKNNALHEK</sequence>
<evidence type="ECO:0000256" key="3">
    <source>
        <dbReference type="ARBA" id="ARBA00005842"/>
    </source>
</evidence>
<feature type="binding site" evidence="10">
    <location>
        <begin position="4"/>
        <end position="9"/>
    </location>
    <ligand>
        <name>substrate</name>
    </ligand>
</feature>
<dbReference type="Gene3D" id="1.10.20.140">
    <property type="match status" value="1"/>
</dbReference>
<dbReference type="GO" id="GO:0052381">
    <property type="term" value="F:tRNA dimethylallyltransferase activity"/>
    <property type="evidence" value="ECO:0007669"/>
    <property type="project" value="UniProtKB-UniRule"/>
</dbReference>
<comment type="cofactor">
    <cofactor evidence="1 10">
        <name>Mg(2+)</name>
        <dbReference type="ChEBI" id="CHEBI:18420"/>
    </cofactor>
</comment>
<evidence type="ECO:0000256" key="10">
    <source>
        <dbReference type="HAMAP-Rule" id="MF_00185"/>
    </source>
</evidence>
<gene>
    <name evidence="10" type="primary">miaA</name>
    <name evidence="14" type="ORF">SAMN05443662_0896</name>
</gene>
<dbReference type="SUPFAM" id="SSF52540">
    <property type="entry name" value="P-loop containing nucleoside triphosphate hydrolases"/>
    <property type="match status" value="1"/>
</dbReference>
<feature type="site" description="Interaction with substrate tRNA" evidence="10">
    <location>
        <position position="93"/>
    </location>
</feature>
<dbReference type="GO" id="GO:0006400">
    <property type="term" value="P:tRNA modification"/>
    <property type="evidence" value="ECO:0007669"/>
    <property type="project" value="TreeGrafter"/>
</dbReference>
<dbReference type="InterPro" id="IPR027417">
    <property type="entry name" value="P-loop_NTPase"/>
</dbReference>
<proteinExistence type="inferred from homology"/>
<protein>
    <recommendedName>
        <fullName evidence="10">tRNA dimethylallyltransferase</fullName>
        <ecNumber evidence="10">2.5.1.75</ecNumber>
    </recommendedName>
    <alternativeName>
        <fullName evidence="10">Dimethylallyl diphosphate:tRNA dimethylallyltransferase</fullName>
        <shortName evidence="10">DMAPP:tRNA dimethylallyltransferase</shortName>
        <shortName evidence="10">DMATase</shortName>
    </alternativeName>
    <alternativeName>
        <fullName evidence="10">Isopentenyl-diphosphate:tRNA isopentenyltransferase</fullName>
        <shortName evidence="10">IPP transferase</shortName>
        <shortName evidence="10">IPPT</shortName>
        <shortName evidence="10">IPTase</shortName>
    </alternativeName>
</protein>
<dbReference type="AlphaFoldDB" id="A0A1N6F341"/>
<evidence type="ECO:0000256" key="4">
    <source>
        <dbReference type="ARBA" id="ARBA00022679"/>
    </source>
</evidence>
<evidence type="ECO:0000256" key="5">
    <source>
        <dbReference type="ARBA" id="ARBA00022694"/>
    </source>
</evidence>
<dbReference type="Gene3D" id="3.40.50.300">
    <property type="entry name" value="P-loop containing nucleotide triphosphate hydrolases"/>
    <property type="match status" value="1"/>
</dbReference>
<evidence type="ECO:0000256" key="12">
    <source>
        <dbReference type="RuleBase" id="RU003784"/>
    </source>
</evidence>
<feature type="binding site" evidence="10">
    <location>
        <begin position="2"/>
        <end position="9"/>
    </location>
    <ligand>
        <name>ATP</name>
        <dbReference type="ChEBI" id="CHEBI:30616"/>
    </ligand>
</feature>
<comment type="similarity">
    <text evidence="3 10 13">Belongs to the IPP transferase family.</text>
</comment>
<dbReference type="Proteomes" id="UP000198461">
    <property type="component" value="Unassembled WGS sequence"/>
</dbReference>
<reference evidence="14 15" key="1">
    <citation type="submission" date="2016-11" db="EMBL/GenBank/DDBJ databases">
        <authorList>
            <person name="Jaros S."/>
            <person name="Januszkiewicz K."/>
            <person name="Wedrychowicz H."/>
        </authorList>
    </citation>
    <scope>NUCLEOTIDE SEQUENCE [LARGE SCALE GENOMIC DNA]</scope>
    <source>
        <strain evidence="14 15">DSM 17737</strain>
    </source>
</reference>
<accession>A0A1N6F341</accession>
<evidence type="ECO:0000313" key="14">
    <source>
        <dbReference type="EMBL" id="SIN89708.1"/>
    </source>
</evidence>
<dbReference type="EMBL" id="FSRE01000002">
    <property type="protein sequence ID" value="SIN89708.1"/>
    <property type="molecule type" value="Genomic_DNA"/>
</dbReference>
<dbReference type="InterPro" id="IPR039657">
    <property type="entry name" value="Dimethylallyltransferase"/>
</dbReference>
<name>A0A1N6F341_9GAMM</name>
<organism evidence="14 15">
    <name type="scientific">Sulfurivirga caldicuralii</name>
    <dbReference type="NCBI Taxonomy" id="364032"/>
    <lineage>
        <taxon>Bacteria</taxon>
        <taxon>Pseudomonadati</taxon>
        <taxon>Pseudomonadota</taxon>
        <taxon>Gammaproteobacteria</taxon>
        <taxon>Thiotrichales</taxon>
        <taxon>Piscirickettsiaceae</taxon>
        <taxon>Sulfurivirga</taxon>
    </lineage>
</organism>